<sequence length="455" mass="48741">MGLAASSLLLVIRAVAIAKCNRWAMLVLGSLWLAEVAMQFHSLVLIRGVYVPQLFACGPTNTVVSRLYMLVSFVLHFVCLALVLFILLRIPGDGLCHLLLSQGIVYFVVSMLGFTSSSVLLVLNLNDGMNLSLQVPTLAALAICATRMYRGLVIYANTDNDAFTMTVSYDTTLFLNGALAADSKCSLYSAEQIAQSVQYSEFPDRYDQAEGAAKGLIAQAQRQAGLLAVSTPALSASTSAPVPIISSSGGTVITTSVPLTTFSTPSPIGMSSLRIGLSTGDAGIEGIYVPQLFACAVTRTVQSRLNMVFSFSVNFVCLALVLFFLMKSPGDGLWNLLLSQGVIYFAVVMVAYIPPMVLLLLNLNDGVNLSLQSPALVALVICATRMHRALVAFNEKGQNAFMRPPTWMNTGPVTPTNSIAIRVDRVKTIVLSRDADSEQGADKVDATSERSLDEV</sequence>
<keyword evidence="2" id="KW-0812">Transmembrane</keyword>
<feature type="transmembrane region" description="Helical" evidence="2">
    <location>
        <begin position="308"/>
        <end position="326"/>
    </location>
</feature>
<dbReference type="Proteomes" id="UP000006514">
    <property type="component" value="Unassembled WGS sequence"/>
</dbReference>
<name>J0D019_AURST</name>
<accession>J0D019</accession>
<evidence type="ECO:0000256" key="1">
    <source>
        <dbReference type="SAM" id="MobiDB-lite"/>
    </source>
</evidence>
<feature type="transmembrane region" description="Helical" evidence="2">
    <location>
        <begin position="67"/>
        <end position="91"/>
    </location>
</feature>
<dbReference type="InParanoid" id="J0D019"/>
<evidence type="ECO:0000256" key="2">
    <source>
        <dbReference type="SAM" id="Phobius"/>
    </source>
</evidence>
<feature type="transmembrane region" description="Helical" evidence="2">
    <location>
        <begin position="341"/>
        <end position="363"/>
    </location>
</feature>
<organism evidence="3 4">
    <name type="scientific">Auricularia subglabra (strain TFB-10046 / SS5)</name>
    <name type="common">White-rot fungus</name>
    <name type="synonym">Auricularia delicata (strain TFB10046)</name>
    <dbReference type="NCBI Taxonomy" id="717982"/>
    <lineage>
        <taxon>Eukaryota</taxon>
        <taxon>Fungi</taxon>
        <taxon>Dikarya</taxon>
        <taxon>Basidiomycota</taxon>
        <taxon>Agaricomycotina</taxon>
        <taxon>Agaricomycetes</taxon>
        <taxon>Auriculariales</taxon>
        <taxon>Auriculariaceae</taxon>
        <taxon>Auricularia</taxon>
    </lineage>
</organism>
<keyword evidence="2" id="KW-1133">Transmembrane helix</keyword>
<keyword evidence="4" id="KW-1185">Reference proteome</keyword>
<evidence type="ECO:0000313" key="4">
    <source>
        <dbReference type="Proteomes" id="UP000006514"/>
    </source>
</evidence>
<dbReference type="EMBL" id="JH687839">
    <property type="protein sequence ID" value="EJD37559.1"/>
    <property type="molecule type" value="Genomic_DNA"/>
</dbReference>
<evidence type="ECO:0000313" key="3">
    <source>
        <dbReference type="EMBL" id="EJD37559.1"/>
    </source>
</evidence>
<protein>
    <submittedName>
        <fullName evidence="3">Uncharacterized protein</fullName>
    </submittedName>
</protein>
<dbReference type="OrthoDB" id="3255873at2759"/>
<feature type="transmembrane region" description="Helical" evidence="2">
    <location>
        <begin position="103"/>
        <end position="123"/>
    </location>
</feature>
<dbReference type="AlphaFoldDB" id="J0D019"/>
<keyword evidence="2" id="KW-0472">Membrane</keyword>
<proteinExistence type="predicted"/>
<dbReference type="eggNOG" id="ENOG502RCVG">
    <property type="taxonomic scope" value="Eukaryota"/>
</dbReference>
<reference evidence="4" key="1">
    <citation type="journal article" date="2012" name="Science">
        <title>The Paleozoic origin of enzymatic lignin decomposition reconstructed from 31 fungal genomes.</title>
        <authorList>
            <person name="Floudas D."/>
            <person name="Binder M."/>
            <person name="Riley R."/>
            <person name="Barry K."/>
            <person name="Blanchette R.A."/>
            <person name="Henrissat B."/>
            <person name="Martinez A.T."/>
            <person name="Otillar R."/>
            <person name="Spatafora J.W."/>
            <person name="Yadav J.S."/>
            <person name="Aerts A."/>
            <person name="Benoit I."/>
            <person name="Boyd A."/>
            <person name="Carlson A."/>
            <person name="Copeland A."/>
            <person name="Coutinho P.M."/>
            <person name="de Vries R.P."/>
            <person name="Ferreira P."/>
            <person name="Findley K."/>
            <person name="Foster B."/>
            <person name="Gaskell J."/>
            <person name="Glotzer D."/>
            <person name="Gorecki P."/>
            <person name="Heitman J."/>
            <person name="Hesse C."/>
            <person name="Hori C."/>
            <person name="Igarashi K."/>
            <person name="Jurgens J.A."/>
            <person name="Kallen N."/>
            <person name="Kersten P."/>
            <person name="Kohler A."/>
            <person name="Kuees U."/>
            <person name="Kumar T.K.A."/>
            <person name="Kuo A."/>
            <person name="LaButti K."/>
            <person name="Larrondo L.F."/>
            <person name="Lindquist E."/>
            <person name="Ling A."/>
            <person name="Lombard V."/>
            <person name="Lucas S."/>
            <person name="Lundell T."/>
            <person name="Martin R."/>
            <person name="McLaughlin D.J."/>
            <person name="Morgenstern I."/>
            <person name="Morin E."/>
            <person name="Murat C."/>
            <person name="Nagy L.G."/>
            <person name="Nolan M."/>
            <person name="Ohm R.A."/>
            <person name="Patyshakuliyeva A."/>
            <person name="Rokas A."/>
            <person name="Ruiz-Duenas F.J."/>
            <person name="Sabat G."/>
            <person name="Salamov A."/>
            <person name="Samejima M."/>
            <person name="Schmutz J."/>
            <person name="Slot J.C."/>
            <person name="St John F."/>
            <person name="Stenlid J."/>
            <person name="Sun H."/>
            <person name="Sun S."/>
            <person name="Syed K."/>
            <person name="Tsang A."/>
            <person name="Wiebenga A."/>
            <person name="Young D."/>
            <person name="Pisabarro A."/>
            <person name="Eastwood D.C."/>
            <person name="Martin F."/>
            <person name="Cullen D."/>
            <person name="Grigoriev I.V."/>
            <person name="Hibbett D.S."/>
        </authorList>
    </citation>
    <scope>NUCLEOTIDE SEQUENCE [LARGE SCALE GENOMIC DNA]</scope>
    <source>
        <strain evidence="4">TFB10046</strain>
    </source>
</reference>
<feature type="transmembrane region" description="Helical" evidence="2">
    <location>
        <begin position="26"/>
        <end position="46"/>
    </location>
</feature>
<gene>
    <name evidence="3" type="ORF">AURDEDRAFT_173416</name>
</gene>
<feature type="region of interest" description="Disordered" evidence="1">
    <location>
        <begin position="434"/>
        <end position="455"/>
    </location>
</feature>
<dbReference type="KEGG" id="adl:AURDEDRAFT_173416"/>